<dbReference type="InterPro" id="IPR009922">
    <property type="entry name" value="DUF1457"/>
</dbReference>
<dbReference type="EMBL" id="RBIG01000001">
    <property type="protein sequence ID" value="RKQ73669.1"/>
    <property type="molecule type" value="Genomic_DNA"/>
</dbReference>
<accession>A0A420WRQ3</accession>
<gene>
    <name evidence="1" type="ORF">BCL74_1458</name>
</gene>
<proteinExistence type="predicted"/>
<dbReference type="Proteomes" id="UP000277424">
    <property type="component" value="Unassembled WGS sequence"/>
</dbReference>
<name>A0A420WRQ3_9PROT</name>
<reference evidence="1 2" key="1">
    <citation type="submission" date="2018-10" db="EMBL/GenBank/DDBJ databases">
        <title>Comparative analysis of microorganisms from saline springs in Andes Mountain Range, Colombia.</title>
        <authorList>
            <person name="Rubin E."/>
        </authorList>
    </citation>
    <scope>NUCLEOTIDE SEQUENCE [LARGE SCALE GENOMIC DNA]</scope>
    <source>
        <strain evidence="1 2">USBA 36</strain>
    </source>
</reference>
<organism evidence="1 2">
    <name type="scientific">Oceanibaculum indicum</name>
    <dbReference type="NCBI Taxonomy" id="526216"/>
    <lineage>
        <taxon>Bacteria</taxon>
        <taxon>Pseudomonadati</taxon>
        <taxon>Pseudomonadota</taxon>
        <taxon>Alphaproteobacteria</taxon>
        <taxon>Rhodospirillales</taxon>
        <taxon>Oceanibaculaceae</taxon>
        <taxon>Oceanibaculum</taxon>
    </lineage>
</organism>
<sequence>MVHDKRNRRVTVQGASGGVYRMADRLPENIDPLLRQILDYFLGHYRENGRVIRKAEIDPLAFHRALPKVWIYERMAKDEFICRLAGDDVRSMYDRPIVGCSLAKLIRTPNAPDVMAHHEAILSMPGIGYMTGRVYLQSLERFGIGERLLLPALGTDGTPRFVWGATSYHFETVGQDAILEQPNRLLIPLANLSADPS</sequence>
<dbReference type="Pfam" id="PF07310">
    <property type="entry name" value="PAS_5"/>
    <property type="match status" value="1"/>
</dbReference>
<dbReference type="OrthoDB" id="7347102at2"/>
<dbReference type="AlphaFoldDB" id="A0A420WRQ3"/>
<evidence type="ECO:0000313" key="1">
    <source>
        <dbReference type="EMBL" id="RKQ73669.1"/>
    </source>
</evidence>
<dbReference type="RefSeq" id="WP_121218666.1">
    <property type="nucleotide sequence ID" value="NZ_RBIG01000001.1"/>
</dbReference>
<comment type="caution">
    <text evidence="1">The sequence shown here is derived from an EMBL/GenBank/DDBJ whole genome shotgun (WGS) entry which is preliminary data.</text>
</comment>
<protein>
    <submittedName>
        <fullName evidence="1">PAS domain-containing protein</fullName>
    </submittedName>
</protein>
<evidence type="ECO:0000313" key="2">
    <source>
        <dbReference type="Proteomes" id="UP000277424"/>
    </source>
</evidence>